<evidence type="ECO:0000256" key="1">
    <source>
        <dbReference type="SAM" id="SignalP"/>
    </source>
</evidence>
<dbReference type="EMBL" id="JYDP01000148">
    <property type="protein sequence ID" value="KRZ05018.1"/>
    <property type="molecule type" value="Genomic_DNA"/>
</dbReference>
<dbReference type="AlphaFoldDB" id="A0A0V1HFA5"/>
<dbReference type="EMBL" id="JYDP01000083">
    <property type="protein sequence ID" value="KRZ08661.1"/>
    <property type="molecule type" value="Genomic_DNA"/>
</dbReference>
<gene>
    <name evidence="3" type="ORF">T11_11361</name>
    <name evidence="2" type="ORF">T11_17981</name>
</gene>
<keyword evidence="4" id="KW-1185">Reference proteome</keyword>
<reference evidence="3 4" key="1">
    <citation type="submission" date="2015-01" db="EMBL/GenBank/DDBJ databases">
        <title>Evolution of Trichinella species and genotypes.</title>
        <authorList>
            <person name="Korhonen P.K."/>
            <person name="Edoardo P."/>
            <person name="Giuseppe L.R."/>
            <person name="Gasser R.B."/>
        </authorList>
    </citation>
    <scope>NUCLEOTIDE SEQUENCE [LARGE SCALE GENOMIC DNA]</scope>
    <source>
        <strain evidence="3">ISS1029</strain>
    </source>
</reference>
<evidence type="ECO:0000313" key="3">
    <source>
        <dbReference type="EMBL" id="KRZ08661.1"/>
    </source>
</evidence>
<dbReference type="Proteomes" id="UP000055024">
    <property type="component" value="Unassembled WGS sequence"/>
</dbReference>
<sequence length="120" mass="13745">MKIAMAMSHGKLIFVLFVVFNVTLVRSVFNQTNETDVGAVKSLDEIREYERTSNANGMNMNEIVDEQQVVKEIVDLLRASINAFLLIILGNNRLKTELRKKPSEHEKLLQKKCNAKIRKN</sequence>
<organism evidence="3 4">
    <name type="scientific">Trichinella zimbabwensis</name>
    <dbReference type="NCBI Taxonomy" id="268475"/>
    <lineage>
        <taxon>Eukaryota</taxon>
        <taxon>Metazoa</taxon>
        <taxon>Ecdysozoa</taxon>
        <taxon>Nematoda</taxon>
        <taxon>Enoplea</taxon>
        <taxon>Dorylaimia</taxon>
        <taxon>Trichinellida</taxon>
        <taxon>Trichinellidae</taxon>
        <taxon>Trichinella</taxon>
    </lineage>
</organism>
<keyword evidence="1" id="KW-0732">Signal</keyword>
<protein>
    <submittedName>
        <fullName evidence="3">Uncharacterized protein</fullName>
    </submittedName>
</protein>
<name>A0A0V1HFA5_9BILA</name>
<feature type="chain" id="PRO_5007438684" evidence="1">
    <location>
        <begin position="28"/>
        <end position="120"/>
    </location>
</feature>
<comment type="caution">
    <text evidence="3">The sequence shown here is derived from an EMBL/GenBank/DDBJ whole genome shotgun (WGS) entry which is preliminary data.</text>
</comment>
<evidence type="ECO:0000313" key="2">
    <source>
        <dbReference type="EMBL" id="KRZ05018.1"/>
    </source>
</evidence>
<dbReference type="OrthoDB" id="5936595at2759"/>
<accession>A0A0V1HFA5</accession>
<proteinExistence type="predicted"/>
<feature type="signal peptide" evidence="1">
    <location>
        <begin position="1"/>
        <end position="27"/>
    </location>
</feature>
<evidence type="ECO:0000313" key="4">
    <source>
        <dbReference type="Proteomes" id="UP000055024"/>
    </source>
</evidence>